<evidence type="ECO:0000256" key="4">
    <source>
        <dbReference type="SAM" id="MobiDB-lite"/>
    </source>
</evidence>
<evidence type="ECO:0000256" key="2">
    <source>
        <dbReference type="ARBA" id="ARBA00022690"/>
    </source>
</evidence>
<dbReference type="GO" id="GO:0009611">
    <property type="term" value="P:response to wounding"/>
    <property type="evidence" value="ECO:0007669"/>
    <property type="project" value="InterPro"/>
</dbReference>
<protein>
    <submittedName>
        <fullName evidence="5">Uncharacterized protein</fullName>
    </submittedName>
</protein>
<dbReference type="Gene3D" id="3.30.10.10">
    <property type="entry name" value="Trypsin Inhibitor V, subunit A"/>
    <property type="match status" value="1"/>
</dbReference>
<evidence type="ECO:0000313" key="5">
    <source>
        <dbReference type="EMBL" id="KAJ9556941.1"/>
    </source>
</evidence>
<accession>A0AA38WQ58</accession>
<keyword evidence="3" id="KW-0722">Serine protease inhibitor</keyword>
<dbReference type="PROSITE" id="PS00285">
    <property type="entry name" value="POTATO_INHIBITOR"/>
    <property type="match status" value="1"/>
</dbReference>
<evidence type="ECO:0000256" key="3">
    <source>
        <dbReference type="ARBA" id="ARBA00022900"/>
    </source>
</evidence>
<evidence type="ECO:0000256" key="1">
    <source>
        <dbReference type="ARBA" id="ARBA00008210"/>
    </source>
</evidence>
<name>A0AA38WQ58_9ASTR</name>
<keyword evidence="6" id="KW-1185">Reference proteome</keyword>
<comment type="caution">
    <text evidence="5">The sequence shown here is derived from an EMBL/GenBank/DDBJ whole genome shotgun (WGS) entry which is preliminary data.</text>
</comment>
<feature type="region of interest" description="Disordered" evidence="4">
    <location>
        <begin position="91"/>
        <end position="111"/>
    </location>
</feature>
<dbReference type="InterPro" id="IPR036354">
    <property type="entry name" value="Prot_inh_pot1_sf"/>
</dbReference>
<dbReference type="Pfam" id="PF00280">
    <property type="entry name" value="potato_inhibit"/>
    <property type="match status" value="1"/>
</dbReference>
<comment type="similarity">
    <text evidence="1">Belongs to the protease inhibitor I13 (potato type I serine protease inhibitor) family.</text>
</comment>
<dbReference type="EMBL" id="JARYMX010000003">
    <property type="protein sequence ID" value="KAJ9556941.1"/>
    <property type="molecule type" value="Genomic_DNA"/>
</dbReference>
<organism evidence="5 6">
    <name type="scientific">Centaurea solstitialis</name>
    <name type="common">yellow star-thistle</name>
    <dbReference type="NCBI Taxonomy" id="347529"/>
    <lineage>
        <taxon>Eukaryota</taxon>
        <taxon>Viridiplantae</taxon>
        <taxon>Streptophyta</taxon>
        <taxon>Embryophyta</taxon>
        <taxon>Tracheophyta</taxon>
        <taxon>Spermatophyta</taxon>
        <taxon>Magnoliopsida</taxon>
        <taxon>eudicotyledons</taxon>
        <taxon>Gunneridae</taxon>
        <taxon>Pentapetalae</taxon>
        <taxon>asterids</taxon>
        <taxon>campanulids</taxon>
        <taxon>Asterales</taxon>
        <taxon>Asteraceae</taxon>
        <taxon>Carduoideae</taxon>
        <taxon>Cardueae</taxon>
        <taxon>Centaureinae</taxon>
        <taxon>Centaurea</taxon>
    </lineage>
</organism>
<sequence>MASTCEQVEQGKTSWPELVGETGECAATIIMKENPLPSLQPRKPPTTPTSLVSLYRQTPMAIGTQWFTHSLSQTTCSATLMAPPCPPMIIPASSSSGKESAATKPPPQPNPNYTAWVSNDVYVRMLITSIISEASFQHVQDLLLVIFGCPLNVPTFLTCHPRNTP</sequence>
<proteinExistence type="inferred from homology"/>
<gene>
    <name evidence="5" type="ORF">OSB04_011555</name>
</gene>
<dbReference type="GO" id="GO:0004867">
    <property type="term" value="F:serine-type endopeptidase inhibitor activity"/>
    <property type="evidence" value="ECO:0007669"/>
    <property type="project" value="UniProtKB-KW"/>
</dbReference>
<evidence type="ECO:0000313" key="6">
    <source>
        <dbReference type="Proteomes" id="UP001172457"/>
    </source>
</evidence>
<keyword evidence="2" id="KW-0646">Protease inhibitor</keyword>
<dbReference type="SUPFAM" id="SSF54654">
    <property type="entry name" value="CI-2 family of serine protease inhibitors"/>
    <property type="match status" value="1"/>
</dbReference>
<dbReference type="InterPro" id="IPR000864">
    <property type="entry name" value="Prot_inh_pot1"/>
</dbReference>
<dbReference type="Proteomes" id="UP001172457">
    <property type="component" value="Chromosome 3"/>
</dbReference>
<reference evidence="5" key="1">
    <citation type="submission" date="2023-03" db="EMBL/GenBank/DDBJ databases">
        <title>Chromosome-scale reference genome and RAD-based genetic map of yellow starthistle (Centaurea solstitialis) reveal putative structural variation and QTLs associated with invader traits.</title>
        <authorList>
            <person name="Reatini B."/>
            <person name="Cang F.A."/>
            <person name="Jiang Q."/>
            <person name="Mckibben M.T.W."/>
            <person name="Barker M.S."/>
            <person name="Rieseberg L.H."/>
            <person name="Dlugosch K.M."/>
        </authorList>
    </citation>
    <scope>NUCLEOTIDE SEQUENCE</scope>
    <source>
        <strain evidence="5">CAN-66</strain>
        <tissue evidence="5">Leaf</tissue>
    </source>
</reference>
<dbReference type="AlphaFoldDB" id="A0AA38WQ58"/>